<dbReference type="PANTHER" id="PTHR32054">
    <property type="entry name" value="HEAVY CHAIN, PUTATIVE, EXPRESSED-RELATED-RELATED"/>
    <property type="match status" value="1"/>
</dbReference>
<protein>
    <recommendedName>
        <fullName evidence="7">WEB family</fullName>
    </recommendedName>
</protein>
<dbReference type="STRING" id="59895.A0A103Y0B4"/>
<evidence type="ECO:0000256" key="1">
    <source>
        <dbReference type="ARBA" id="ARBA00005485"/>
    </source>
</evidence>
<evidence type="ECO:0000313" key="5">
    <source>
        <dbReference type="EMBL" id="KVI00179.1"/>
    </source>
</evidence>
<feature type="compositionally biased region" description="Polar residues" evidence="4">
    <location>
        <begin position="557"/>
        <end position="567"/>
    </location>
</feature>
<gene>
    <name evidence="5" type="ORF">Ccrd_021618</name>
</gene>
<evidence type="ECO:0008006" key="7">
    <source>
        <dbReference type="Google" id="ProtNLM"/>
    </source>
</evidence>
<dbReference type="PANTHER" id="PTHR32054:SF90">
    <property type="entry name" value="WEB FAMILY PROTEIN"/>
    <property type="match status" value="1"/>
</dbReference>
<evidence type="ECO:0000313" key="6">
    <source>
        <dbReference type="Proteomes" id="UP000243975"/>
    </source>
</evidence>
<dbReference type="EMBL" id="LEKV01003398">
    <property type="protein sequence ID" value="KVI00179.1"/>
    <property type="molecule type" value="Genomic_DNA"/>
</dbReference>
<organism evidence="5 6">
    <name type="scientific">Cynara cardunculus var. scolymus</name>
    <name type="common">Globe artichoke</name>
    <name type="synonym">Cynara scolymus</name>
    <dbReference type="NCBI Taxonomy" id="59895"/>
    <lineage>
        <taxon>Eukaryota</taxon>
        <taxon>Viridiplantae</taxon>
        <taxon>Streptophyta</taxon>
        <taxon>Embryophyta</taxon>
        <taxon>Tracheophyta</taxon>
        <taxon>Spermatophyta</taxon>
        <taxon>Magnoliopsida</taxon>
        <taxon>eudicotyledons</taxon>
        <taxon>Gunneridae</taxon>
        <taxon>Pentapetalae</taxon>
        <taxon>asterids</taxon>
        <taxon>campanulids</taxon>
        <taxon>Asterales</taxon>
        <taxon>Asteraceae</taxon>
        <taxon>Carduoideae</taxon>
        <taxon>Cardueae</taxon>
        <taxon>Carduinae</taxon>
        <taxon>Cynara</taxon>
    </lineage>
</organism>
<feature type="region of interest" description="Disordered" evidence="4">
    <location>
        <begin position="540"/>
        <end position="568"/>
    </location>
</feature>
<dbReference type="Proteomes" id="UP000243975">
    <property type="component" value="Unassembled WGS sequence"/>
</dbReference>
<feature type="coiled-coil region" evidence="3">
    <location>
        <begin position="60"/>
        <end position="130"/>
    </location>
</feature>
<feature type="coiled-coil region" evidence="3">
    <location>
        <begin position="466"/>
        <end position="500"/>
    </location>
</feature>
<dbReference type="AlphaFoldDB" id="A0A103Y0B4"/>
<proteinExistence type="inferred from homology"/>
<evidence type="ECO:0000256" key="2">
    <source>
        <dbReference type="ARBA" id="ARBA00023054"/>
    </source>
</evidence>
<dbReference type="Gramene" id="KVI00179">
    <property type="protein sequence ID" value="KVI00179"/>
    <property type="gene ID" value="Ccrd_021618"/>
</dbReference>
<keyword evidence="6" id="KW-1185">Reference proteome</keyword>
<dbReference type="OMA" id="HCSTITI"/>
<sequence length="591" mass="67138">AIDTNNTHQSSTILLKQTKNPSTIFRNSHHCKLQFQLILSIETFQALPTSKRERVVDSTKSRAESELSDARKTVRDLALKIEEANSRAKIMQQITTKQHDSCSQQKVSSMNKEDRQYAQVMKEIEHIKHELGKLRIDMTHILKKKKNAENAFIATNSKNSTLSSAAERIKKEIEELDEEHVLVELARIEAVKECAAIEAQRKEEANRYKTELDEIKKKVEEIIQQNEMTKELQLTLYNVNSLQHELVKVKETDKTPIQLLAITEELESAKAELANIKREGFDFMASMDVIRKEIRSIREETARLEKEKEKRDLTVQTLNSKILKGKAKLESITATTEKANAIGSNLSLTVEHLRAESETAKKENELINEEIKNLKLEIPKTECEIELSEERLEAAMEELKTVKSSEFKALENLKNLIDSTVRARESATLNSSTITITNFEYGYLTGKAGGAEEIADKKVAAAQAWVEALKANEKEILMKIQMAKREIRELDIEVEEERGEAYGTDLSVSRRRSVDSESNRWAQNGAKVLASPRRSVYKIGNMTPGKRGRSQKLLSPATRQAIKSASFTKKREKVTRNLAKFVGDENAEMDE</sequence>
<evidence type="ECO:0000256" key="3">
    <source>
        <dbReference type="SAM" id="Coils"/>
    </source>
</evidence>
<feature type="non-terminal residue" evidence="5">
    <location>
        <position position="1"/>
    </location>
</feature>
<dbReference type="GO" id="GO:0009903">
    <property type="term" value="P:chloroplast avoidance movement"/>
    <property type="evidence" value="ECO:0007669"/>
    <property type="project" value="TreeGrafter"/>
</dbReference>
<feature type="coiled-coil region" evidence="3">
    <location>
        <begin position="259"/>
        <end position="310"/>
    </location>
</feature>
<comment type="similarity">
    <text evidence="1">Belongs to the WEB family.</text>
</comment>
<reference evidence="5 6" key="1">
    <citation type="journal article" date="2016" name="Sci. Rep.">
        <title>The genome sequence of the outbreeding globe artichoke constructed de novo incorporating a phase-aware low-pass sequencing strategy of F1 progeny.</title>
        <authorList>
            <person name="Scaglione D."/>
            <person name="Reyes-Chin-Wo S."/>
            <person name="Acquadro A."/>
            <person name="Froenicke L."/>
            <person name="Portis E."/>
            <person name="Beitel C."/>
            <person name="Tirone M."/>
            <person name="Mauro R."/>
            <person name="Lo Monaco A."/>
            <person name="Mauromicale G."/>
            <person name="Faccioli P."/>
            <person name="Cattivelli L."/>
            <person name="Rieseberg L."/>
            <person name="Michelmore R."/>
            <person name="Lanteri S."/>
        </authorList>
    </citation>
    <scope>NUCLEOTIDE SEQUENCE [LARGE SCALE GENOMIC DNA]</scope>
    <source>
        <strain evidence="5">2C</strain>
    </source>
</reference>
<feature type="coiled-coil region" evidence="3">
    <location>
        <begin position="159"/>
        <end position="232"/>
    </location>
</feature>
<accession>A0A103Y0B4</accession>
<evidence type="ECO:0000256" key="4">
    <source>
        <dbReference type="SAM" id="MobiDB-lite"/>
    </source>
</evidence>
<keyword evidence="2 3" id="KW-0175">Coiled coil</keyword>
<comment type="caution">
    <text evidence="5">The sequence shown here is derived from an EMBL/GenBank/DDBJ whole genome shotgun (WGS) entry which is preliminary data.</text>
</comment>
<dbReference type="GO" id="GO:0009904">
    <property type="term" value="P:chloroplast accumulation movement"/>
    <property type="evidence" value="ECO:0007669"/>
    <property type="project" value="TreeGrafter"/>
</dbReference>
<feature type="coiled-coil region" evidence="3">
    <location>
        <begin position="350"/>
        <end position="405"/>
    </location>
</feature>
<dbReference type="GO" id="GO:0005829">
    <property type="term" value="C:cytosol"/>
    <property type="evidence" value="ECO:0007669"/>
    <property type="project" value="TreeGrafter"/>
</dbReference>
<dbReference type="InterPro" id="IPR008545">
    <property type="entry name" value="Web"/>
</dbReference>
<name>A0A103Y0B4_CYNCS</name>
<dbReference type="Pfam" id="PF05701">
    <property type="entry name" value="WEMBL"/>
    <property type="match status" value="1"/>
</dbReference>